<gene>
    <name evidence="2" type="ORF">O9H85_02625</name>
</gene>
<dbReference type="Gene3D" id="3.30.930.20">
    <property type="entry name" value="Protein of unknown function DUF1054"/>
    <property type="match status" value="1"/>
</dbReference>
<dbReference type="Pfam" id="PF06335">
    <property type="entry name" value="DUF1054"/>
    <property type="match status" value="1"/>
</dbReference>
<dbReference type="Proteomes" id="UP001527882">
    <property type="component" value="Unassembled WGS sequence"/>
</dbReference>
<evidence type="ECO:0000256" key="1">
    <source>
        <dbReference type="HAMAP-Rule" id="MF_01851"/>
    </source>
</evidence>
<comment type="caution">
    <text evidence="2">The sequence shown here is derived from an EMBL/GenBank/DDBJ whole genome shotgun (WGS) entry which is preliminary data.</text>
</comment>
<sequence>MSFTGFKQADFDIFRIEGLEPRMEAIRGSIQPKFKEIGEALVEEVALLTGTEMFVHIAQHLRRTTNPPKDTWLALAPTKRGYKMSPHFQIGLFDDHVFLWFALIYELPHKQRIAEAYLKHVRKTKKTIPGDYVISFDHTRKNSVAAGSLNEKQWKEALERFRDVKSTELLVGRHILPGDPLLQDGQALLAFAKETFGTLMPLYLTACKAGS</sequence>
<organism evidence="2 3">
    <name type="scientific">Paenibacillus gyeongsangnamensis</name>
    <dbReference type="NCBI Taxonomy" id="3388067"/>
    <lineage>
        <taxon>Bacteria</taxon>
        <taxon>Bacillati</taxon>
        <taxon>Bacillota</taxon>
        <taxon>Bacilli</taxon>
        <taxon>Bacillales</taxon>
        <taxon>Paenibacillaceae</taxon>
        <taxon>Paenibacillus</taxon>
    </lineage>
</organism>
<evidence type="ECO:0000313" key="3">
    <source>
        <dbReference type="Proteomes" id="UP001527882"/>
    </source>
</evidence>
<protein>
    <recommendedName>
        <fullName evidence="1">UPF0637 protein O9H85_02625</fullName>
    </recommendedName>
</protein>
<comment type="similarity">
    <text evidence="1">Belongs to the UPF0637 family.</text>
</comment>
<dbReference type="EMBL" id="JAQAGZ010000001">
    <property type="protein sequence ID" value="MCZ8511348.1"/>
    <property type="molecule type" value="Genomic_DNA"/>
</dbReference>
<dbReference type="InterPro" id="IPR009403">
    <property type="entry name" value="UPF0637"/>
</dbReference>
<dbReference type="SUPFAM" id="SSF142913">
    <property type="entry name" value="YktB/PF0168-like"/>
    <property type="match status" value="1"/>
</dbReference>
<dbReference type="HAMAP" id="MF_01851">
    <property type="entry name" value="UPF0637"/>
    <property type="match status" value="1"/>
</dbReference>
<dbReference type="PIRSF" id="PIRSF021332">
    <property type="entry name" value="DUF1054"/>
    <property type="match status" value="1"/>
</dbReference>
<dbReference type="RefSeq" id="WP_269879706.1">
    <property type="nucleotide sequence ID" value="NZ_JAQAGZ010000001.1"/>
</dbReference>
<evidence type="ECO:0000313" key="2">
    <source>
        <dbReference type="EMBL" id="MCZ8511348.1"/>
    </source>
</evidence>
<accession>A0ABT4Q3F7</accession>
<name>A0ABT4Q3F7_9BACL</name>
<proteinExistence type="inferred from homology"/>
<reference evidence="2 3" key="1">
    <citation type="submission" date="2022-12" db="EMBL/GenBank/DDBJ databases">
        <title>Draft genome sequence of Paenibacillus sp. dW9.</title>
        <authorList>
            <person name="Choi E.-W."/>
            <person name="Kim D.-U."/>
        </authorList>
    </citation>
    <scope>NUCLEOTIDE SEQUENCE [LARGE SCALE GENOMIC DNA]</scope>
    <source>
        <strain evidence="3">dW9</strain>
    </source>
</reference>
<dbReference type="InterPro" id="IPR053707">
    <property type="entry name" value="UPF0637_domain_sf"/>
</dbReference>
<keyword evidence="3" id="KW-1185">Reference proteome</keyword>